<organism evidence="1 2">
    <name type="scientific">Frondihabitans sucicola</name>
    <dbReference type="NCBI Taxonomy" id="1268041"/>
    <lineage>
        <taxon>Bacteria</taxon>
        <taxon>Bacillati</taxon>
        <taxon>Actinomycetota</taxon>
        <taxon>Actinomycetes</taxon>
        <taxon>Micrococcales</taxon>
        <taxon>Microbacteriaceae</taxon>
        <taxon>Frondihabitans</taxon>
    </lineage>
</organism>
<proteinExistence type="predicted"/>
<gene>
    <name evidence="1" type="ORF">GCM10025867_20980</name>
</gene>
<evidence type="ECO:0000313" key="2">
    <source>
        <dbReference type="Proteomes" id="UP001321486"/>
    </source>
</evidence>
<accession>A0ABN6XXU5</accession>
<keyword evidence="2" id="KW-1185">Reference proteome</keyword>
<sequence length="66" mass="7286">MQAEPPRVAEQAGVSQLTDREVELDLVVIHVETFAEGRDVLGEQRRLLIIEKGMPTSPPETTSVES</sequence>
<dbReference type="Proteomes" id="UP001321486">
    <property type="component" value="Chromosome"/>
</dbReference>
<protein>
    <submittedName>
        <fullName evidence="1">Uncharacterized protein</fullName>
    </submittedName>
</protein>
<evidence type="ECO:0000313" key="1">
    <source>
        <dbReference type="EMBL" id="BDZ49857.1"/>
    </source>
</evidence>
<name>A0ABN6XXU5_9MICO</name>
<reference evidence="2" key="1">
    <citation type="journal article" date="2019" name="Int. J. Syst. Evol. Microbiol.">
        <title>The Global Catalogue of Microorganisms (GCM) 10K type strain sequencing project: providing services to taxonomists for standard genome sequencing and annotation.</title>
        <authorList>
            <consortium name="The Broad Institute Genomics Platform"/>
            <consortium name="The Broad Institute Genome Sequencing Center for Infectious Disease"/>
            <person name="Wu L."/>
            <person name="Ma J."/>
        </authorList>
    </citation>
    <scope>NUCLEOTIDE SEQUENCE [LARGE SCALE GENOMIC DNA]</scope>
    <source>
        <strain evidence="2">NBRC 108728</strain>
    </source>
</reference>
<dbReference type="EMBL" id="AP027732">
    <property type="protein sequence ID" value="BDZ49857.1"/>
    <property type="molecule type" value="Genomic_DNA"/>
</dbReference>